<gene>
    <name evidence="1" type="ORF">LITE_LOCUS45153</name>
</gene>
<comment type="caution">
    <text evidence="1">The sequence shown here is derived from an EMBL/GenBank/DDBJ whole genome shotgun (WGS) entry which is preliminary data.</text>
</comment>
<organism evidence="1 2">
    <name type="scientific">Linum tenue</name>
    <dbReference type="NCBI Taxonomy" id="586396"/>
    <lineage>
        <taxon>Eukaryota</taxon>
        <taxon>Viridiplantae</taxon>
        <taxon>Streptophyta</taxon>
        <taxon>Embryophyta</taxon>
        <taxon>Tracheophyta</taxon>
        <taxon>Spermatophyta</taxon>
        <taxon>Magnoliopsida</taxon>
        <taxon>eudicotyledons</taxon>
        <taxon>Gunneridae</taxon>
        <taxon>Pentapetalae</taxon>
        <taxon>rosids</taxon>
        <taxon>fabids</taxon>
        <taxon>Malpighiales</taxon>
        <taxon>Linaceae</taxon>
        <taxon>Linum</taxon>
    </lineage>
</organism>
<accession>A0AAV0QZ24</accession>
<proteinExistence type="predicted"/>
<reference evidence="1" key="1">
    <citation type="submission" date="2022-08" db="EMBL/GenBank/DDBJ databases">
        <authorList>
            <person name="Gutierrez-Valencia J."/>
        </authorList>
    </citation>
    <scope>NUCLEOTIDE SEQUENCE</scope>
</reference>
<name>A0AAV0QZ24_9ROSI</name>
<evidence type="ECO:0000313" key="2">
    <source>
        <dbReference type="Proteomes" id="UP001154282"/>
    </source>
</evidence>
<sequence length="141" mass="16302">MILKDKKYFSYLKMRKAGVSIISGKTNIIEGSGRANLLLAGGTRLCITDALYSSKSYRNLLSIRRNGYHLETTNEDDIEYIFITNMASGEKCILERLPEFSSGLYYTYINMIETHAISNPKFANHDEFFIWHDRWVIQDQS</sequence>
<protein>
    <submittedName>
        <fullName evidence="1">Uncharacterized protein</fullName>
    </submittedName>
</protein>
<keyword evidence="2" id="KW-1185">Reference proteome</keyword>
<dbReference type="EMBL" id="CAMGYJ010000010">
    <property type="protein sequence ID" value="CAI0549447.1"/>
    <property type="molecule type" value="Genomic_DNA"/>
</dbReference>
<evidence type="ECO:0000313" key="1">
    <source>
        <dbReference type="EMBL" id="CAI0549447.1"/>
    </source>
</evidence>
<dbReference type="Proteomes" id="UP001154282">
    <property type="component" value="Unassembled WGS sequence"/>
</dbReference>
<dbReference type="AlphaFoldDB" id="A0AAV0QZ24"/>